<evidence type="ECO:0000256" key="1">
    <source>
        <dbReference type="SAM" id="MobiDB-lite"/>
    </source>
</evidence>
<evidence type="ECO:0000313" key="6">
    <source>
        <dbReference type="Proteomes" id="UP000655208"/>
    </source>
</evidence>
<dbReference type="Pfam" id="PF08044">
    <property type="entry name" value="DUF1707"/>
    <property type="match status" value="1"/>
</dbReference>
<evidence type="ECO:0000259" key="4">
    <source>
        <dbReference type="Pfam" id="PF13239"/>
    </source>
</evidence>
<feature type="domain" description="DUF1707" evidence="3">
    <location>
        <begin position="74"/>
        <end position="126"/>
    </location>
</feature>
<evidence type="ECO:0000259" key="3">
    <source>
        <dbReference type="Pfam" id="PF08044"/>
    </source>
</evidence>
<feature type="region of interest" description="Disordered" evidence="1">
    <location>
        <begin position="1"/>
        <end position="26"/>
    </location>
</feature>
<dbReference type="InterPro" id="IPR012551">
    <property type="entry name" value="DUF1707_SHOCT-like"/>
</dbReference>
<dbReference type="Pfam" id="PF13239">
    <property type="entry name" value="2TM"/>
    <property type="match status" value="1"/>
</dbReference>
<organism evidence="5 6">
    <name type="scientific">Nakamurella endophytica</name>
    <dbReference type="NCBI Taxonomy" id="1748367"/>
    <lineage>
        <taxon>Bacteria</taxon>
        <taxon>Bacillati</taxon>
        <taxon>Actinomycetota</taxon>
        <taxon>Actinomycetes</taxon>
        <taxon>Nakamurellales</taxon>
        <taxon>Nakamurellaceae</taxon>
        <taxon>Nakamurella</taxon>
    </lineage>
</organism>
<evidence type="ECO:0008006" key="7">
    <source>
        <dbReference type="Google" id="ProtNLM"/>
    </source>
</evidence>
<accession>A0A917TAV6</accession>
<feature type="transmembrane region" description="Helical" evidence="2">
    <location>
        <begin position="156"/>
        <end position="178"/>
    </location>
</feature>
<keyword evidence="2" id="KW-0472">Membrane</keyword>
<evidence type="ECO:0000256" key="2">
    <source>
        <dbReference type="SAM" id="Phobius"/>
    </source>
</evidence>
<dbReference type="Proteomes" id="UP000655208">
    <property type="component" value="Unassembled WGS sequence"/>
</dbReference>
<proteinExistence type="predicted"/>
<sequence>MGSCRTHRGSHDVGQGGRSGPGWPLAALPWAPGGPGWRAAPPWQRTAPRPSYDTADTLGPPPVGVGIGVADPSVRIGDRERQAAHAVLGRALAEGYLSVAEFDDRSARTWTATTGAEVDRLLDDLPVAELRRSDPSARAAARAAARRESRRHLWSWLALSALMVLIWLVIAIPTGAWYPWPVWPVLGTGIGAVAHTVQDRRAGPNGEALPAVRR</sequence>
<keyword evidence="6" id="KW-1185">Reference proteome</keyword>
<dbReference type="AlphaFoldDB" id="A0A917TAV6"/>
<evidence type="ECO:0000313" key="5">
    <source>
        <dbReference type="EMBL" id="GGM16751.1"/>
    </source>
</evidence>
<dbReference type="EMBL" id="BMNA01000016">
    <property type="protein sequence ID" value="GGM16751.1"/>
    <property type="molecule type" value="Genomic_DNA"/>
</dbReference>
<dbReference type="InterPro" id="IPR025698">
    <property type="entry name" value="2TM_dom"/>
</dbReference>
<feature type="domain" description="2TM" evidence="4">
    <location>
        <begin position="138"/>
        <end position="197"/>
    </location>
</feature>
<comment type="caution">
    <text evidence="5">The sequence shown here is derived from an EMBL/GenBank/DDBJ whole genome shotgun (WGS) entry which is preliminary data.</text>
</comment>
<reference evidence="5" key="1">
    <citation type="journal article" date="2014" name="Int. J. Syst. Evol. Microbiol.">
        <title>Complete genome sequence of Corynebacterium casei LMG S-19264T (=DSM 44701T), isolated from a smear-ripened cheese.</title>
        <authorList>
            <consortium name="US DOE Joint Genome Institute (JGI-PGF)"/>
            <person name="Walter F."/>
            <person name="Albersmeier A."/>
            <person name="Kalinowski J."/>
            <person name="Ruckert C."/>
        </authorList>
    </citation>
    <scope>NUCLEOTIDE SEQUENCE</scope>
    <source>
        <strain evidence="5">CGMCC 4.7308</strain>
    </source>
</reference>
<protein>
    <recommendedName>
        <fullName evidence="7">DUF1707 domain-containing protein</fullName>
    </recommendedName>
</protein>
<name>A0A917TAV6_9ACTN</name>
<gene>
    <name evidence="5" type="ORF">GCM10011594_41020</name>
</gene>
<reference evidence="5" key="2">
    <citation type="submission" date="2020-09" db="EMBL/GenBank/DDBJ databases">
        <authorList>
            <person name="Sun Q."/>
            <person name="Zhou Y."/>
        </authorList>
    </citation>
    <scope>NUCLEOTIDE SEQUENCE</scope>
    <source>
        <strain evidence="5">CGMCC 4.7308</strain>
    </source>
</reference>
<keyword evidence="2" id="KW-1133">Transmembrane helix</keyword>
<keyword evidence="2" id="KW-0812">Transmembrane</keyword>